<dbReference type="EMBL" id="JBBMFF010000277">
    <property type="protein sequence ID" value="MEQ2512396.1"/>
    <property type="molecule type" value="Genomic_DNA"/>
</dbReference>
<gene>
    <name evidence="1" type="ORF">WMO66_14290</name>
</gene>
<proteinExistence type="predicted"/>
<evidence type="ECO:0000313" key="2">
    <source>
        <dbReference type="Proteomes" id="UP001491552"/>
    </source>
</evidence>
<name>A0ABV1GAC7_9FIRM</name>
<sequence>MPNSDYTTELLNLEEVIVKKCKFLLAKSAFFWSSPARWTLTDCVHDYRMQERPLSNTIYNAGYDVDRVNLAAGSAYLTKAA</sequence>
<reference evidence="1 2" key="1">
    <citation type="submission" date="2024-03" db="EMBL/GenBank/DDBJ databases">
        <title>Human intestinal bacterial collection.</title>
        <authorList>
            <person name="Pauvert C."/>
            <person name="Hitch T.C.A."/>
            <person name="Clavel T."/>
        </authorList>
    </citation>
    <scope>NUCLEOTIDE SEQUENCE [LARGE SCALE GENOMIC DNA]</scope>
    <source>
        <strain evidence="1 2">CLA-AA-H192</strain>
    </source>
</reference>
<dbReference type="Proteomes" id="UP001491552">
    <property type="component" value="Unassembled WGS sequence"/>
</dbReference>
<accession>A0ABV1GAC7</accession>
<protein>
    <submittedName>
        <fullName evidence="1">Uncharacterized protein</fullName>
    </submittedName>
</protein>
<keyword evidence="2" id="KW-1185">Reference proteome</keyword>
<comment type="caution">
    <text evidence="1">The sequence shown here is derived from an EMBL/GenBank/DDBJ whole genome shotgun (WGS) entry which is preliminary data.</text>
</comment>
<organism evidence="1 2">
    <name type="scientific">Faecousia intestinalis</name>
    <dbReference type="NCBI Taxonomy" id="3133167"/>
    <lineage>
        <taxon>Bacteria</taxon>
        <taxon>Bacillati</taxon>
        <taxon>Bacillota</taxon>
        <taxon>Clostridia</taxon>
        <taxon>Eubacteriales</taxon>
        <taxon>Oscillospiraceae</taxon>
        <taxon>Faecousia</taxon>
    </lineage>
</organism>
<dbReference type="RefSeq" id="WP_349137025.1">
    <property type="nucleotide sequence ID" value="NZ_JBBMFF010000277.1"/>
</dbReference>
<evidence type="ECO:0000313" key="1">
    <source>
        <dbReference type="EMBL" id="MEQ2512396.1"/>
    </source>
</evidence>